<dbReference type="Pfam" id="PF09092">
    <property type="entry name" value="Lyase_N"/>
    <property type="match status" value="1"/>
</dbReference>
<feature type="domain" description="Lyase catalytic" evidence="9">
    <location>
        <begin position="228"/>
        <end position="566"/>
    </location>
</feature>
<dbReference type="Gene3D" id="2.70.98.10">
    <property type="match status" value="1"/>
</dbReference>
<dbReference type="GO" id="GO:0016837">
    <property type="term" value="F:carbon-oxygen lyase activity, acting on polysaccharides"/>
    <property type="evidence" value="ECO:0007669"/>
    <property type="project" value="TreeGrafter"/>
</dbReference>
<dbReference type="SUPFAM" id="SSF49863">
    <property type="entry name" value="Hyaluronate lyase-like, C-terminal domain"/>
    <property type="match status" value="1"/>
</dbReference>
<evidence type="ECO:0000313" key="11">
    <source>
        <dbReference type="Proteomes" id="UP000248688"/>
    </source>
</evidence>
<dbReference type="Pfam" id="PF02278">
    <property type="entry name" value="Lyase_8"/>
    <property type="match status" value="1"/>
</dbReference>
<dbReference type="OrthoDB" id="6394136at2"/>
<keyword evidence="11" id="KW-1185">Reference proteome</keyword>
<dbReference type="InterPro" id="IPR008979">
    <property type="entry name" value="Galactose-bd-like_sf"/>
</dbReference>
<accession>A0A2Z4IDF1</accession>
<dbReference type="InterPro" id="IPR015176">
    <property type="entry name" value="Lyase_N"/>
</dbReference>
<sequence>MKNSLVLLVLFTLLGGIAHTMAQEKKPYVTSFESSGILGRYEVSGDSYIRLSSDHQRFGNTSLRWEWDSTNSFIETSHLSLLGPDPTKKEFTKLFPASPTFNLSIYSESPQSGTIKVAFYRDRKEVYWFTIPVNFYGWRTIRVPFYEMQGDVPSKTEAVDFDRLRLTGTASEGCLFVDDIVFSQYQDDRHQYPDQIVPFLKKDQDHSIDHWMPLIYNWELLQNMEINPVTKAQKEDMRLVKMRLDSMLLSGMEQRGMAEVVEAFGSLGITEDKGTVKGPPLTFNLQEVYYDSLQQGPMVHNKIRDFGVIIKNMAATYFAVPDDKDQQSIKEKFILAARYYLDQGWQKGSSGGTRHHIGYQTRELTEAFYLMSEPLAEAGLLTEVGNSIKWLGNFGMILDDEEAFNVNIDYLNTQSFNHLASVFLTEGENKKGTLLTAFSNYLSVILAQEDKEWGFKADGTTWHHSGHYPAYGMGAFYEVPKLFYCLSGTTFNIKETGHYNFRRALLTTTRYSHTYDWGFGNAGRHPFGQNSISGLKDAFYLMALSGSPSGDQNVDPAVAGDFLYLWGKEDPGKAQEFRALGIQKSNLPSYKSLPYGATAIHRNGDWAAIIKGYSKYVWSSEIYPASNRYGRYPANGSVQLLSSGGQEASGVVEAGWDWNRFPGTTVLPMPFEELETEMALLMFLSEETFAGATQLEGNGVFGMVLNAGVGKNADGLAEDRTVELPGNLKAKKSVFSFGNKLICIGTGISSDDLMHPVQTNLFQSELRPQHQTITTAAQGTVKGFPNSGVTTKWIIDNYGNGYYLLDSSNVIFSMAKQDSYHNKYSVNTGNMHPLGDGNKTTQGNFATAWIDHGKVPKAESYQYVIYPFMEHKKVQGFGRKAPNDFDILKADEYAHIVEDHTSSTRAYVIFDATKFTGDSLISAISAPSLVMVKKAQGGTLKISAVNPDLNFPDNPKKKNGFDNYSKPVTLTISLEGKWKVIGDGVMRSEISGSENTTSVQLECVDGIPCYLELSKTNEPVDEESILDQAEKLGG</sequence>
<evidence type="ECO:0000259" key="9">
    <source>
        <dbReference type="Pfam" id="PF09093"/>
    </source>
</evidence>
<dbReference type="InterPro" id="IPR039174">
    <property type="entry name" value="Chondroitin_ABC_lyase"/>
</dbReference>
<dbReference type="SUPFAM" id="SSF74650">
    <property type="entry name" value="Galactose mutarotase-like"/>
    <property type="match status" value="1"/>
</dbReference>
<evidence type="ECO:0000256" key="4">
    <source>
        <dbReference type="ARBA" id="ARBA00022837"/>
    </source>
</evidence>
<reference evidence="10 11" key="1">
    <citation type="submission" date="2018-06" db="EMBL/GenBank/DDBJ databases">
        <title>Echinicola strongylocentroti sp. nov., isolated from a sea urchin Strongylocentrotus intermedius.</title>
        <authorList>
            <person name="Bae S.S."/>
        </authorList>
    </citation>
    <scope>NUCLEOTIDE SEQUENCE [LARGE SCALE GENOMIC DNA]</scope>
    <source>
        <strain evidence="10 11">MEBiC08714</strain>
    </source>
</reference>
<dbReference type="Gene3D" id="2.60.220.10">
    <property type="entry name" value="Polysaccharide lyase family 8-like, C-terminal"/>
    <property type="match status" value="1"/>
</dbReference>
<protein>
    <recommendedName>
        <fullName evidence="12">Chondroitin ABC lyase</fullName>
    </recommendedName>
</protein>
<dbReference type="InterPro" id="IPR003159">
    <property type="entry name" value="Lyase_8_central_dom"/>
</dbReference>
<dbReference type="RefSeq" id="WP_112782216.1">
    <property type="nucleotide sequence ID" value="NZ_CP030041.1"/>
</dbReference>
<dbReference type="AlphaFoldDB" id="A0A2Z4IDF1"/>
<keyword evidence="6" id="KW-0732">Signal</keyword>
<dbReference type="GO" id="GO:0006027">
    <property type="term" value="P:glycosaminoglycan catabolic process"/>
    <property type="evidence" value="ECO:0007669"/>
    <property type="project" value="InterPro"/>
</dbReference>
<evidence type="ECO:0000256" key="2">
    <source>
        <dbReference type="ARBA" id="ARBA00006699"/>
    </source>
</evidence>
<comment type="cofactor">
    <cofactor evidence="1">
        <name>Ca(2+)</name>
        <dbReference type="ChEBI" id="CHEBI:29108"/>
    </cofactor>
</comment>
<dbReference type="Pfam" id="PF09093">
    <property type="entry name" value="Lyase_catalyt"/>
    <property type="match status" value="1"/>
</dbReference>
<dbReference type="SUPFAM" id="SSF48230">
    <property type="entry name" value="Chondroitin AC/alginate lyase"/>
    <property type="match status" value="1"/>
</dbReference>
<dbReference type="KEGG" id="est:DN752_00855"/>
<comment type="similarity">
    <text evidence="2">Belongs to the polysaccharide lyase 8 family.</text>
</comment>
<dbReference type="GO" id="GO:0005576">
    <property type="term" value="C:extracellular region"/>
    <property type="evidence" value="ECO:0007669"/>
    <property type="project" value="InterPro"/>
</dbReference>
<comment type="subunit">
    <text evidence="3">Monomer.</text>
</comment>
<dbReference type="PANTHER" id="PTHR37322">
    <property type="match status" value="1"/>
</dbReference>
<dbReference type="Gene3D" id="2.60.120.430">
    <property type="entry name" value="Galactose-binding lectin"/>
    <property type="match status" value="1"/>
</dbReference>
<keyword evidence="4" id="KW-0106">Calcium</keyword>
<feature type="chain" id="PRO_5016299457" description="Chondroitin ABC lyase" evidence="6">
    <location>
        <begin position="23"/>
        <end position="1034"/>
    </location>
</feature>
<evidence type="ECO:0000256" key="3">
    <source>
        <dbReference type="ARBA" id="ARBA00011245"/>
    </source>
</evidence>
<dbReference type="InterPro" id="IPR014718">
    <property type="entry name" value="GH-type_carb-bd"/>
</dbReference>
<keyword evidence="5" id="KW-0456">Lyase</keyword>
<organism evidence="10 11">
    <name type="scientific">Echinicola strongylocentroti</name>
    <dbReference type="NCBI Taxonomy" id="1795355"/>
    <lineage>
        <taxon>Bacteria</taxon>
        <taxon>Pseudomonadati</taxon>
        <taxon>Bacteroidota</taxon>
        <taxon>Cytophagia</taxon>
        <taxon>Cytophagales</taxon>
        <taxon>Cyclobacteriaceae</taxon>
        <taxon>Echinicola</taxon>
    </lineage>
</organism>
<proteinExistence type="inferred from homology"/>
<feature type="signal peptide" evidence="6">
    <location>
        <begin position="1"/>
        <end position="22"/>
    </location>
</feature>
<evidence type="ECO:0000256" key="5">
    <source>
        <dbReference type="ARBA" id="ARBA00023239"/>
    </source>
</evidence>
<evidence type="ECO:0000256" key="6">
    <source>
        <dbReference type="SAM" id="SignalP"/>
    </source>
</evidence>
<dbReference type="InterPro" id="IPR011013">
    <property type="entry name" value="Gal_mutarotase_sf_dom"/>
</dbReference>
<dbReference type="SUPFAM" id="SSF49785">
    <property type="entry name" value="Galactose-binding domain-like"/>
    <property type="match status" value="1"/>
</dbReference>
<evidence type="ECO:0000259" key="7">
    <source>
        <dbReference type="Pfam" id="PF02278"/>
    </source>
</evidence>
<dbReference type="Gene3D" id="1.50.10.100">
    <property type="entry name" value="Chondroitin AC/alginate lyase"/>
    <property type="match status" value="1"/>
</dbReference>
<evidence type="ECO:0000256" key="1">
    <source>
        <dbReference type="ARBA" id="ARBA00001913"/>
    </source>
</evidence>
<feature type="domain" description="Lyase N-terminal" evidence="8">
    <location>
        <begin position="29"/>
        <end position="199"/>
    </location>
</feature>
<gene>
    <name evidence="10" type="ORF">DN752_00855</name>
</gene>
<dbReference type="InterPro" id="IPR011071">
    <property type="entry name" value="Lyase_8-like_C"/>
</dbReference>
<feature type="domain" description="Polysaccharide lyase family 8 central" evidence="7">
    <location>
        <begin position="599"/>
        <end position="867"/>
    </location>
</feature>
<dbReference type="GO" id="GO:0005975">
    <property type="term" value="P:carbohydrate metabolic process"/>
    <property type="evidence" value="ECO:0007669"/>
    <property type="project" value="InterPro"/>
</dbReference>
<dbReference type="InterPro" id="IPR008929">
    <property type="entry name" value="Chondroitin_lyas"/>
</dbReference>
<dbReference type="GO" id="GO:0030246">
    <property type="term" value="F:carbohydrate binding"/>
    <property type="evidence" value="ECO:0007669"/>
    <property type="project" value="InterPro"/>
</dbReference>
<evidence type="ECO:0008006" key="12">
    <source>
        <dbReference type="Google" id="ProtNLM"/>
    </source>
</evidence>
<dbReference type="EMBL" id="CP030041">
    <property type="protein sequence ID" value="AWW28795.1"/>
    <property type="molecule type" value="Genomic_DNA"/>
</dbReference>
<dbReference type="Proteomes" id="UP000248688">
    <property type="component" value="Chromosome"/>
</dbReference>
<dbReference type="InterPro" id="IPR015177">
    <property type="entry name" value="Lyase_catalyt"/>
</dbReference>
<evidence type="ECO:0000259" key="8">
    <source>
        <dbReference type="Pfam" id="PF09092"/>
    </source>
</evidence>
<dbReference type="GO" id="GO:0042597">
    <property type="term" value="C:periplasmic space"/>
    <property type="evidence" value="ECO:0007669"/>
    <property type="project" value="TreeGrafter"/>
</dbReference>
<dbReference type="PANTHER" id="PTHR37322:SF3">
    <property type="entry name" value="CHONDROITIN SULFATE ABC EXOLYASE"/>
    <property type="match status" value="1"/>
</dbReference>
<name>A0A2Z4IDF1_9BACT</name>
<evidence type="ECO:0000313" key="10">
    <source>
        <dbReference type="EMBL" id="AWW28795.1"/>
    </source>
</evidence>